<feature type="compositionally biased region" description="Polar residues" evidence="1">
    <location>
        <begin position="59"/>
        <end position="78"/>
    </location>
</feature>
<comment type="caution">
    <text evidence="2">The sequence shown here is derived from an EMBL/GenBank/DDBJ whole genome shotgun (WGS) entry which is preliminary data.</text>
</comment>
<dbReference type="EMBL" id="JAVYJV010000018">
    <property type="protein sequence ID" value="KAK4346534.1"/>
    <property type="molecule type" value="Genomic_DNA"/>
</dbReference>
<dbReference type="PANTHER" id="PTHR14237:SF14">
    <property type="entry name" value="PYRIDOXAL PHOSPHATE (PLP)-DEPENDENT TRANSFERASES SUPERFAMILY PROTEIN"/>
    <property type="match status" value="1"/>
</dbReference>
<dbReference type="SUPFAM" id="SSF53383">
    <property type="entry name" value="PLP-dependent transferases"/>
    <property type="match status" value="1"/>
</dbReference>
<evidence type="ECO:0000313" key="3">
    <source>
        <dbReference type="Proteomes" id="UP001291623"/>
    </source>
</evidence>
<dbReference type="PANTHER" id="PTHR14237">
    <property type="entry name" value="MOLYBDOPTERIN COFACTOR SULFURASE MOSC"/>
    <property type="match status" value="1"/>
</dbReference>
<dbReference type="Gene3D" id="3.40.640.10">
    <property type="entry name" value="Type I PLP-dependent aspartate aminotransferase-like (Major domain)"/>
    <property type="match status" value="1"/>
</dbReference>
<evidence type="ECO:0008006" key="4">
    <source>
        <dbReference type="Google" id="ProtNLM"/>
    </source>
</evidence>
<evidence type="ECO:0000256" key="1">
    <source>
        <dbReference type="SAM" id="MobiDB-lite"/>
    </source>
</evidence>
<name>A0AAE1R8C1_9SOLA</name>
<feature type="compositionally biased region" description="Basic and acidic residues" evidence="1">
    <location>
        <begin position="464"/>
        <end position="474"/>
    </location>
</feature>
<organism evidence="2 3">
    <name type="scientific">Anisodus tanguticus</name>
    <dbReference type="NCBI Taxonomy" id="243964"/>
    <lineage>
        <taxon>Eukaryota</taxon>
        <taxon>Viridiplantae</taxon>
        <taxon>Streptophyta</taxon>
        <taxon>Embryophyta</taxon>
        <taxon>Tracheophyta</taxon>
        <taxon>Spermatophyta</taxon>
        <taxon>Magnoliopsida</taxon>
        <taxon>eudicotyledons</taxon>
        <taxon>Gunneridae</taxon>
        <taxon>Pentapetalae</taxon>
        <taxon>asterids</taxon>
        <taxon>lamiids</taxon>
        <taxon>Solanales</taxon>
        <taxon>Solanaceae</taxon>
        <taxon>Solanoideae</taxon>
        <taxon>Hyoscyameae</taxon>
        <taxon>Anisodus</taxon>
    </lineage>
</organism>
<feature type="compositionally biased region" description="Polar residues" evidence="1">
    <location>
        <begin position="619"/>
        <end position="630"/>
    </location>
</feature>
<sequence length="917" mass="102401">MHLSLWKPISHCASLILDKKSRKRDGSSNHTNEENNKNPSVLKKLQEHKLREALEEASENGSLVKSQDVDSLSAQNQDEGLGRSRSLARLHAQKEFLKATALAAERTFESEDSIPELDEAYSKFLTMYPKYNSSEKIDELRSDEYSHLTGSVPKVCLDYCGFGLFSFLQSVHYWESSTFSLSEITANLSNHALYGCADKGTVEHDIKARIMDYLNIPENEYGLVFTVSRGSAFKLLAESYPFQTNKKLLTMFDHESQSVNWMGQCAREKGAKVYSAWFKWPTLKLCSTDLRKQISNKKRRKKDAATGLFVFPVQSRVTGAKYSYQWMALAQQNNWHVLLDAGALGPKDMDSLGLSLFRPDFIITSFYRVFGYDPTGFGCLLIKKSVMGSLQNQSGHAGSGIVKITPVFPLYLSDSIDGFPGLAEDDGAGENSEVNAETRPGSQLPAFSGAFTSAQVRDVFDTEMEHDNSSDRDGASTIFEETESISVGEVMRSPVFSEDESSDNSLWIDLGQSPLGSDGAGQSNKQKIASPAPPFWFAGRKNNKRLSPKPSKMSSSPLYDRELNPGRHEDNHVLSFDAAVRSVSQEFDHFKDIPEEDQFASREFREIEEEPETSKDSGLDNNQTLGNGSASEICPEIKESAIRRETEGEFRLLERREGNRYAGGRFFGIEDADQPGSRGRRVSFSMEDNNCKTRLSHTLEPGELLATASLDDDEYISDGDYDDGQDSDRREPEIACRHLDHINMLGLNKTTLRLRYLINWLVTSMLQIRFPGSNGEDSARLVRIYGPKIKYERGAAVAFNVRDRNSGLVSPEIVQKLAESHGISLGIGILSHIRILDNPKQQQRSLSLDDTTLCKPMENGKYDGRSGFVRVEVVTASLGFLTNFDDVFKLWAFVAKFLDPAFIKEAGLPPVTEDAEA</sequence>
<accession>A0AAE1R8C1</accession>
<feature type="compositionally biased region" description="Basic and acidic residues" evidence="1">
    <location>
        <begin position="44"/>
        <end position="54"/>
    </location>
</feature>
<feature type="compositionally biased region" description="Low complexity" evidence="1">
    <location>
        <begin position="548"/>
        <end position="557"/>
    </location>
</feature>
<proteinExistence type="predicted"/>
<gene>
    <name evidence="2" type="ORF">RND71_032873</name>
</gene>
<reference evidence="2" key="1">
    <citation type="submission" date="2023-12" db="EMBL/GenBank/DDBJ databases">
        <title>Genome assembly of Anisodus tanguticus.</title>
        <authorList>
            <person name="Wang Y.-J."/>
        </authorList>
    </citation>
    <scope>NUCLEOTIDE SEQUENCE</scope>
    <source>
        <strain evidence="2">KB-2021</strain>
        <tissue evidence="2">Leaf</tissue>
    </source>
</reference>
<dbReference type="AlphaFoldDB" id="A0AAE1R8C1"/>
<feature type="compositionally biased region" description="Basic and acidic residues" evidence="1">
    <location>
        <begin position="24"/>
        <end position="36"/>
    </location>
</feature>
<dbReference type="InterPro" id="IPR015421">
    <property type="entry name" value="PyrdxlP-dep_Trfase_major"/>
</dbReference>
<dbReference type="Proteomes" id="UP001291623">
    <property type="component" value="Unassembled WGS sequence"/>
</dbReference>
<protein>
    <recommendedName>
        <fullName evidence="4">Molybdenum cofactor sulfurase</fullName>
    </recommendedName>
</protein>
<dbReference type="InterPro" id="IPR015424">
    <property type="entry name" value="PyrdxlP-dep_Trfase"/>
</dbReference>
<feature type="region of interest" description="Disordered" evidence="1">
    <location>
        <begin position="606"/>
        <end position="630"/>
    </location>
</feature>
<evidence type="ECO:0000313" key="2">
    <source>
        <dbReference type="EMBL" id="KAK4346534.1"/>
    </source>
</evidence>
<feature type="region of interest" description="Disordered" evidence="1">
    <location>
        <begin position="464"/>
        <end position="566"/>
    </location>
</feature>
<feature type="region of interest" description="Disordered" evidence="1">
    <location>
        <begin position="17"/>
        <end position="80"/>
    </location>
</feature>
<keyword evidence="3" id="KW-1185">Reference proteome</keyword>
<feature type="region of interest" description="Disordered" evidence="1">
    <location>
        <begin position="422"/>
        <end position="445"/>
    </location>
</feature>